<sequence>MKSVAFVVDFVDKVLGRPVEQSQAADEVLDHARGVVDLAAQGVDALLPFPLRGGAEFSGGVAQQAAAVGTEDVSRQELVELGDDRVFADPEAARGRMSLRDVTLLRGAHVVGVPTAGFAVHASAAAAAEEVGAQ</sequence>
<name>A0ABU5QWE2_9PSEU</name>
<dbReference type="RefSeq" id="WP_323322871.1">
    <property type="nucleotide sequence ID" value="NZ_JAYFSI010000001.1"/>
</dbReference>
<keyword evidence="2" id="KW-1185">Reference proteome</keyword>
<dbReference type="Proteomes" id="UP001304298">
    <property type="component" value="Unassembled WGS sequence"/>
</dbReference>
<protein>
    <recommendedName>
        <fullName evidence="3">Isochorismatase family protein</fullName>
    </recommendedName>
</protein>
<gene>
    <name evidence="1" type="ORF">VA596_01710</name>
</gene>
<dbReference type="EMBL" id="JAYFSI010000001">
    <property type="protein sequence ID" value="MEA5358237.1"/>
    <property type="molecule type" value="Genomic_DNA"/>
</dbReference>
<evidence type="ECO:0000313" key="1">
    <source>
        <dbReference type="EMBL" id="MEA5358237.1"/>
    </source>
</evidence>
<organism evidence="1 2">
    <name type="scientific">Amycolatopsis heterodermiae</name>
    <dbReference type="NCBI Taxonomy" id="3110235"/>
    <lineage>
        <taxon>Bacteria</taxon>
        <taxon>Bacillati</taxon>
        <taxon>Actinomycetota</taxon>
        <taxon>Actinomycetes</taxon>
        <taxon>Pseudonocardiales</taxon>
        <taxon>Pseudonocardiaceae</taxon>
        <taxon>Amycolatopsis</taxon>
    </lineage>
</organism>
<comment type="caution">
    <text evidence="1">The sequence shown here is derived from an EMBL/GenBank/DDBJ whole genome shotgun (WGS) entry which is preliminary data.</text>
</comment>
<accession>A0ABU5QWE2</accession>
<reference evidence="1 2" key="1">
    <citation type="submission" date="2023-12" db="EMBL/GenBank/DDBJ databases">
        <title>Amycolatopsis sp. V23-08.</title>
        <authorList>
            <person name="Somphong A."/>
        </authorList>
    </citation>
    <scope>NUCLEOTIDE SEQUENCE [LARGE SCALE GENOMIC DNA]</scope>
    <source>
        <strain evidence="1 2">V23-08</strain>
    </source>
</reference>
<proteinExistence type="predicted"/>
<evidence type="ECO:0000313" key="2">
    <source>
        <dbReference type="Proteomes" id="UP001304298"/>
    </source>
</evidence>
<evidence type="ECO:0008006" key="3">
    <source>
        <dbReference type="Google" id="ProtNLM"/>
    </source>
</evidence>